<dbReference type="InterPro" id="IPR002156">
    <property type="entry name" value="RNaseH_domain"/>
</dbReference>
<comment type="function">
    <text evidence="3">Endonuclease that specifically degrades the RNA of RNA-DNA hybrids.</text>
</comment>
<proteinExistence type="inferred from homology"/>
<evidence type="ECO:0000256" key="5">
    <source>
        <dbReference type="ARBA" id="ARBA00011245"/>
    </source>
</evidence>
<dbReference type="SUPFAM" id="SSF53098">
    <property type="entry name" value="Ribonuclease H-like"/>
    <property type="match status" value="1"/>
</dbReference>
<evidence type="ECO:0000256" key="2">
    <source>
        <dbReference type="ARBA" id="ARBA00001946"/>
    </source>
</evidence>
<dbReference type="InterPro" id="IPR050092">
    <property type="entry name" value="RNase_H"/>
</dbReference>
<dbReference type="InterPro" id="IPR036397">
    <property type="entry name" value="RNaseH_sf"/>
</dbReference>
<comment type="subunit">
    <text evidence="5">Monomer.</text>
</comment>
<evidence type="ECO:0000256" key="6">
    <source>
        <dbReference type="ARBA" id="ARBA00012180"/>
    </source>
</evidence>
<dbReference type="NCBIfam" id="NF001236">
    <property type="entry name" value="PRK00203.1"/>
    <property type="match status" value="1"/>
</dbReference>
<keyword evidence="10 13" id="KW-0378">Hydrolase</keyword>
<dbReference type="EMBL" id="UOGC01000091">
    <property type="protein sequence ID" value="VAX19545.1"/>
    <property type="molecule type" value="Genomic_DNA"/>
</dbReference>
<comment type="cofactor">
    <cofactor evidence="2">
        <name>Mg(2+)</name>
        <dbReference type="ChEBI" id="CHEBI:18420"/>
    </cofactor>
</comment>
<keyword evidence="8" id="KW-0479">Metal-binding</keyword>
<dbReference type="CDD" id="cd09278">
    <property type="entry name" value="RNase_HI_prokaryote_like"/>
    <property type="match status" value="1"/>
</dbReference>
<evidence type="ECO:0000256" key="10">
    <source>
        <dbReference type="ARBA" id="ARBA00022801"/>
    </source>
</evidence>
<gene>
    <name evidence="13" type="ORF">MNBD_NITROSPINAE01-178</name>
</gene>
<organism evidence="13">
    <name type="scientific">hydrothermal vent metagenome</name>
    <dbReference type="NCBI Taxonomy" id="652676"/>
    <lineage>
        <taxon>unclassified sequences</taxon>
        <taxon>metagenomes</taxon>
        <taxon>ecological metagenomes</taxon>
    </lineage>
</organism>
<evidence type="ECO:0000256" key="9">
    <source>
        <dbReference type="ARBA" id="ARBA00022759"/>
    </source>
</evidence>
<evidence type="ECO:0000256" key="3">
    <source>
        <dbReference type="ARBA" id="ARBA00004065"/>
    </source>
</evidence>
<dbReference type="HAMAP" id="MF_00042">
    <property type="entry name" value="RNase_H"/>
    <property type="match status" value="1"/>
</dbReference>
<dbReference type="GO" id="GO:0043137">
    <property type="term" value="P:DNA replication, removal of RNA primer"/>
    <property type="evidence" value="ECO:0007669"/>
    <property type="project" value="TreeGrafter"/>
</dbReference>
<evidence type="ECO:0000256" key="7">
    <source>
        <dbReference type="ARBA" id="ARBA00022722"/>
    </source>
</evidence>
<dbReference type="FunFam" id="3.30.420.10:FF:000089">
    <property type="entry name" value="Ribonuclease H"/>
    <property type="match status" value="1"/>
</dbReference>
<dbReference type="AlphaFoldDB" id="A0A3B1CKZ4"/>
<comment type="catalytic activity">
    <reaction evidence="1">
        <text>Endonucleolytic cleavage to 5'-phosphomonoester.</text>
        <dbReference type="EC" id="3.1.26.4"/>
    </reaction>
</comment>
<protein>
    <recommendedName>
        <fullName evidence="6">ribonuclease H</fullName>
        <ecNumber evidence="6">3.1.26.4</ecNumber>
    </recommendedName>
</protein>
<keyword evidence="11" id="KW-0460">Magnesium</keyword>
<dbReference type="GO" id="GO:0046872">
    <property type="term" value="F:metal ion binding"/>
    <property type="evidence" value="ECO:0007669"/>
    <property type="project" value="UniProtKB-KW"/>
</dbReference>
<dbReference type="InterPro" id="IPR012337">
    <property type="entry name" value="RNaseH-like_sf"/>
</dbReference>
<keyword evidence="9" id="KW-0255">Endonuclease</keyword>
<dbReference type="InterPro" id="IPR022892">
    <property type="entry name" value="RNaseHI"/>
</dbReference>
<dbReference type="Pfam" id="PF00075">
    <property type="entry name" value="RNase_H"/>
    <property type="match status" value="1"/>
</dbReference>
<comment type="similarity">
    <text evidence="4">Belongs to the RNase H family.</text>
</comment>
<keyword evidence="7" id="KW-0540">Nuclease</keyword>
<feature type="domain" description="RNase H type-1" evidence="12">
    <location>
        <begin position="6"/>
        <end position="147"/>
    </location>
</feature>
<evidence type="ECO:0000256" key="11">
    <source>
        <dbReference type="ARBA" id="ARBA00022842"/>
    </source>
</evidence>
<evidence type="ECO:0000313" key="13">
    <source>
        <dbReference type="EMBL" id="VAX19545.1"/>
    </source>
</evidence>
<evidence type="ECO:0000256" key="4">
    <source>
        <dbReference type="ARBA" id="ARBA00005300"/>
    </source>
</evidence>
<dbReference type="GO" id="GO:0004523">
    <property type="term" value="F:RNA-DNA hybrid ribonuclease activity"/>
    <property type="evidence" value="ECO:0007669"/>
    <property type="project" value="UniProtKB-EC"/>
</dbReference>
<dbReference type="PANTHER" id="PTHR10642">
    <property type="entry name" value="RIBONUCLEASE H1"/>
    <property type="match status" value="1"/>
</dbReference>
<dbReference type="GO" id="GO:0003676">
    <property type="term" value="F:nucleic acid binding"/>
    <property type="evidence" value="ECO:0007669"/>
    <property type="project" value="InterPro"/>
</dbReference>
<accession>A0A3B1CKZ4</accession>
<dbReference type="Gene3D" id="3.30.420.10">
    <property type="entry name" value="Ribonuclease H-like superfamily/Ribonuclease H"/>
    <property type="match status" value="1"/>
</dbReference>
<dbReference type="PROSITE" id="PS50879">
    <property type="entry name" value="RNASE_H_1"/>
    <property type="match status" value="1"/>
</dbReference>
<name>A0A3B1CKZ4_9ZZZZ</name>
<evidence type="ECO:0000256" key="8">
    <source>
        <dbReference type="ARBA" id="ARBA00022723"/>
    </source>
</evidence>
<dbReference type="PANTHER" id="PTHR10642:SF26">
    <property type="entry name" value="RIBONUCLEASE H1"/>
    <property type="match status" value="1"/>
</dbReference>
<dbReference type="EC" id="3.1.26.4" evidence="6"/>
<evidence type="ECO:0000259" key="12">
    <source>
        <dbReference type="PROSITE" id="PS50879"/>
    </source>
</evidence>
<evidence type="ECO:0000256" key="1">
    <source>
        <dbReference type="ARBA" id="ARBA00000077"/>
    </source>
</evidence>
<reference evidence="13" key="1">
    <citation type="submission" date="2018-06" db="EMBL/GenBank/DDBJ databases">
        <authorList>
            <person name="Zhirakovskaya E."/>
        </authorList>
    </citation>
    <scope>NUCLEOTIDE SEQUENCE</scope>
</reference>
<sequence length="150" mass="16911">MTEKKEKSAIEIYCDGACRGNPGPGGWGALLRSGKKEKELKGYKPHTTNNEMELTAAIESLNALKKKSSVTIFTDSKYVIQGITSWIKTWVKNNWRTAGKKPVKNRELWEALLEANEAHTVKWVWVKGHNGHPENERADELANEAIDHAR</sequence>